<dbReference type="InterPro" id="IPR036047">
    <property type="entry name" value="F-box-like_dom_sf"/>
</dbReference>
<dbReference type="RefSeq" id="XP_033451110.1">
    <property type="nucleotide sequence ID" value="XM_033595519.1"/>
</dbReference>
<feature type="domain" description="F-box" evidence="1">
    <location>
        <begin position="1"/>
        <end position="45"/>
    </location>
</feature>
<dbReference type="GeneID" id="54353186"/>
<dbReference type="CDD" id="cd09917">
    <property type="entry name" value="F-box_SF"/>
    <property type="match status" value="1"/>
</dbReference>
<dbReference type="PROSITE" id="PS50181">
    <property type="entry name" value="FBOX"/>
    <property type="match status" value="1"/>
</dbReference>
<keyword evidence="3" id="KW-1185">Reference proteome</keyword>
<organism evidence="2 3">
    <name type="scientific">Didymella exigua CBS 183.55</name>
    <dbReference type="NCBI Taxonomy" id="1150837"/>
    <lineage>
        <taxon>Eukaryota</taxon>
        <taxon>Fungi</taxon>
        <taxon>Dikarya</taxon>
        <taxon>Ascomycota</taxon>
        <taxon>Pezizomycotina</taxon>
        <taxon>Dothideomycetes</taxon>
        <taxon>Pleosporomycetidae</taxon>
        <taxon>Pleosporales</taxon>
        <taxon>Pleosporineae</taxon>
        <taxon>Didymellaceae</taxon>
        <taxon>Didymella</taxon>
    </lineage>
</organism>
<dbReference type="SUPFAM" id="SSF81383">
    <property type="entry name" value="F-box domain"/>
    <property type="match status" value="1"/>
</dbReference>
<evidence type="ECO:0000313" key="2">
    <source>
        <dbReference type="EMBL" id="KAF1930862.1"/>
    </source>
</evidence>
<dbReference type="Gene3D" id="1.20.1280.50">
    <property type="match status" value="1"/>
</dbReference>
<gene>
    <name evidence="2" type="ORF">M421DRAFT_57571</name>
</gene>
<proteinExistence type="predicted"/>
<dbReference type="Proteomes" id="UP000800082">
    <property type="component" value="Unassembled WGS sequence"/>
</dbReference>
<dbReference type="InterPro" id="IPR001810">
    <property type="entry name" value="F-box_dom"/>
</dbReference>
<reference evidence="2" key="1">
    <citation type="journal article" date="2020" name="Stud. Mycol.">
        <title>101 Dothideomycetes genomes: a test case for predicting lifestyles and emergence of pathogens.</title>
        <authorList>
            <person name="Haridas S."/>
            <person name="Albert R."/>
            <person name="Binder M."/>
            <person name="Bloem J."/>
            <person name="Labutti K."/>
            <person name="Salamov A."/>
            <person name="Andreopoulos B."/>
            <person name="Baker S."/>
            <person name="Barry K."/>
            <person name="Bills G."/>
            <person name="Bluhm B."/>
            <person name="Cannon C."/>
            <person name="Castanera R."/>
            <person name="Culley D."/>
            <person name="Daum C."/>
            <person name="Ezra D."/>
            <person name="Gonzalez J."/>
            <person name="Henrissat B."/>
            <person name="Kuo A."/>
            <person name="Liang C."/>
            <person name="Lipzen A."/>
            <person name="Lutzoni F."/>
            <person name="Magnuson J."/>
            <person name="Mondo S."/>
            <person name="Nolan M."/>
            <person name="Ohm R."/>
            <person name="Pangilinan J."/>
            <person name="Park H.-J."/>
            <person name="Ramirez L."/>
            <person name="Alfaro M."/>
            <person name="Sun H."/>
            <person name="Tritt A."/>
            <person name="Yoshinaga Y."/>
            <person name="Zwiers L.-H."/>
            <person name="Turgeon B."/>
            <person name="Goodwin S."/>
            <person name="Spatafora J."/>
            <person name="Crous P."/>
            <person name="Grigoriev I."/>
        </authorList>
    </citation>
    <scope>NUCLEOTIDE SEQUENCE</scope>
    <source>
        <strain evidence="2">CBS 183.55</strain>
    </source>
</reference>
<name>A0A6A5RST9_9PLEO</name>
<accession>A0A6A5RST9</accession>
<dbReference type="EMBL" id="ML978962">
    <property type="protein sequence ID" value="KAF1930862.1"/>
    <property type="molecule type" value="Genomic_DNA"/>
</dbReference>
<sequence length="417" mass="47797">MSFDLLPSELQIEIFSYLKGLHLKAVRAVCRAFRDNAEPTLFQCVTAAARYQALGALQKISLFPVFQKHVREIVFDGSQYDKLLARRERSYHSLAARIPNLEKGFQWQKRTRWQRYVQLYKEQEEMKTDGILVHTLSRALDWMPNVSCITYSPHPHHLPTEAKDMKGLVQRSLSDSPKSDYTSSKHPFRQLIAALYLSQFAGIRELRADYVGESIANPGTEFAIGIFNLDESEMVAAEFLFQGLEKLVLNMALKVSDKATFGEVTDKFATLLRSSTCLQHLHLHPTHWKSEVGAQPVFARLGLQTTWPKLQTLSLKGIFANEKDLSDMIKRHKKTLTNVKFSKCSLLDGLWADIVDEVVYGSQIRQFVLDRGNERGLSYLNYASLTTWERDFWKYEGHLEVAKDDERRFVSAEALVA</sequence>
<dbReference type="Pfam" id="PF12937">
    <property type="entry name" value="F-box-like"/>
    <property type="match status" value="1"/>
</dbReference>
<evidence type="ECO:0000259" key="1">
    <source>
        <dbReference type="PROSITE" id="PS50181"/>
    </source>
</evidence>
<dbReference type="AlphaFoldDB" id="A0A6A5RST9"/>
<evidence type="ECO:0000313" key="3">
    <source>
        <dbReference type="Proteomes" id="UP000800082"/>
    </source>
</evidence>
<protein>
    <recommendedName>
        <fullName evidence="1">F-box domain-containing protein</fullName>
    </recommendedName>
</protein>
<dbReference type="OrthoDB" id="10262814at2759"/>